<dbReference type="EMBL" id="GGEC01050183">
    <property type="protein sequence ID" value="MBX30667.1"/>
    <property type="molecule type" value="Transcribed_RNA"/>
</dbReference>
<sequence length="40" mass="4652">MLSAFSFPPRKGNSMLEALTLYGLRKDQMYAFLPLFLRNL</sequence>
<accession>A0A2P2MKF6</accession>
<proteinExistence type="predicted"/>
<dbReference type="AlphaFoldDB" id="A0A2P2MKF6"/>
<protein>
    <submittedName>
        <fullName evidence="1">Uncharacterized protein</fullName>
    </submittedName>
</protein>
<reference evidence="1" key="1">
    <citation type="submission" date="2018-02" db="EMBL/GenBank/DDBJ databases">
        <title>Rhizophora mucronata_Transcriptome.</title>
        <authorList>
            <person name="Meera S.P."/>
            <person name="Sreeshan A."/>
            <person name="Augustine A."/>
        </authorList>
    </citation>
    <scope>NUCLEOTIDE SEQUENCE</scope>
    <source>
        <tissue evidence="1">Leaf</tissue>
    </source>
</reference>
<evidence type="ECO:0000313" key="1">
    <source>
        <dbReference type="EMBL" id="MBX30667.1"/>
    </source>
</evidence>
<name>A0A2P2MKF6_RHIMU</name>
<organism evidence="1">
    <name type="scientific">Rhizophora mucronata</name>
    <name type="common">Asiatic mangrove</name>
    <dbReference type="NCBI Taxonomy" id="61149"/>
    <lineage>
        <taxon>Eukaryota</taxon>
        <taxon>Viridiplantae</taxon>
        <taxon>Streptophyta</taxon>
        <taxon>Embryophyta</taxon>
        <taxon>Tracheophyta</taxon>
        <taxon>Spermatophyta</taxon>
        <taxon>Magnoliopsida</taxon>
        <taxon>eudicotyledons</taxon>
        <taxon>Gunneridae</taxon>
        <taxon>Pentapetalae</taxon>
        <taxon>rosids</taxon>
        <taxon>fabids</taxon>
        <taxon>Malpighiales</taxon>
        <taxon>Rhizophoraceae</taxon>
        <taxon>Rhizophora</taxon>
    </lineage>
</organism>